<dbReference type="AlphaFoldDB" id="A0A9X2WLJ3"/>
<dbReference type="Gene3D" id="2.30.270.10">
    <property type="entry name" value="duf1285 protein"/>
    <property type="match status" value="1"/>
</dbReference>
<accession>A0A9X2WLJ3</accession>
<evidence type="ECO:0000313" key="3">
    <source>
        <dbReference type="Proteomes" id="UP001155546"/>
    </source>
</evidence>
<proteinExistence type="predicted"/>
<protein>
    <submittedName>
        <fullName evidence="2">DUF1285 domain-containing protein</fullName>
    </submittedName>
</protein>
<evidence type="ECO:0000259" key="1">
    <source>
        <dbReference type="Pfam" id="PF06938"/>
    </source>
</evidence>
<dbReference type="Gene3D" id="3.10.540.10">
    <property type="entry name" value="duf1285 like domain"/>
    <property type="match status" value="1"/>
</dbReference>
<comment type="caution">
    <text evidence="2">The sequence shown here is derived from an EMBL/GenBank/DDBJ whole genome shotgun (WGS) entry which is preliminary data.</text>
</comment>
<gene>
    <name evidence="2" type="ORF">NE535_06750</name>
</gene>
<feature type="domain" description="DUF1285" evidence="1">
    <location>
        <begin position="26"/>
        <end position="78"/>
    </location>
</feature>
<evidence type="ECO:0000313" key="2">
    <source>
        <dbReference type="EMBL" id="MCT7941498.1"/>
    </source>
</evidence>
<keyword evidence="3" id="KW-1185">Reference proteome</keyword>
<reference evidence="2" key="1">
    <citation type="journal article" date="2023" name="Int. J. Syst. Evol. Microbiol.">
        <title>&lt;i&gt;Shewanella septentrionalis&lt;/i&gt; sp. nov. and &lt;i&gt;Shewanella holmiensis&lt;/i&gt; sp. nov., isolated from Baltic Sea water and sediments.</title>
        <authorList>
            <person name="Martin-Rodriguez A.J."/>
            <person name="Thorell K."/>
            <person name="Joffre E."/>
            <person name="Jensie-Markopoulos S."/>
            <person name="Moore E.R.B."/>
            <person name="Sjoling A."/>
        </authorList>
    </citation>
    <scope>NUCLEOTIDE SEQUENCE</scope>
    <source>
        <strain evidence="2">SP1S2-7</strain>
    </source>
</reference>
<dbReference type="Pfam" id="PF06938">
    <property type="entry name" value="DUF1285_N"/>
    <property type="match status" value="1"/>
</dbReference>
<dbReference type="InterPro" id="IPR048341">
    <property type="entry name" value="DUF1285_N"/>
</dbReference>
<name>A0A9X2WLJ3_9GAMM</name>
<dbReference type="InterPro" id="IPR023361">
    <property type="entry name" value="DUF1285_beta_roll_sf"/>
</dbReference>
<dbReference type="RefSeq" id="WP_261297891.1">
    <property type="nucleotide sequence ID" value="NZ_JAMTCD010000006.1"/>
</dbReference>
<dbReference type="EMBL" id="JAMTCD010000006">
    <property type="protein sequence ID" value="MCT7941498.1"/>
    <property type="molecule type" value="Genomic_DNA"/>
</dbReference>
<organism evidence="2 3">
    <name type="scientific">Shewanella holmiensis</name>
    <dbReference type="NCBI Taxonomy" id="2952222"/>
    <lineage>
        <taxon>Bacteria</taxon>
        <taxon>Pseudomonadati</taxon>
        <taxon>Pseudomonadota</taxon>
        <taxon>Gammaproteobacteria</taxon>
        <taxon>Alteromonadales</taxon>
        <taxon>Shewanellaceae</taxon>
        <taxon>Shewanella</taxon>
    </lineage>
</organism>
<dbReference type="Proteomes" id="UP001155546">
    <property type="component" value="Unassembled WGS sequence"/>
</dbReference>
<sequence>MTDSDTETVSSIAQFTHQSGVKLCSEDVLFRILSDGRWLYLDSPLPTKFARMFSYILHCIGGEYFLITPVEKVKVAVESWPLLLVDVEKNDDGFCFTSSLDTRFHVADTAIEVKEKGILVSLNKGLIASLNRACYYRYINEYLSFD</sequence>